<dbReference type="Pfam" id="PF00226">
    <property type="entry name" value="DnaJ"/>
    <property type="match status" value="1"/>
</dbReference>
<keyword evidence="2" id="KW-0472">Membrane</keyword>
<accession>G0V2N3</accession>
<dbReference type="AlphaFoldDB" id="G0V2N3"/>
<proteinExistence type="predicted"/>
<evidence type="ECO:0000259" key="3">
    <source>
        <dbReference type="PROSITE" id="PS50076"/>
    </source>
</evidence>
<dbReference type="Gene3D" id="1.10.287.110">
    <property type="entry name" value="DnaJ domain"/>
    <property type="match status" value="1"/>
</dbReference>
<dbReference type="VEuPathDB" id="TriTrypDB:TcIL3000.11.14200"/>
<evidence type="ECO:0000313" key="4">
    <source>
        <dbReference type="EMBL" id="CCC95905.1"/>
    </source>
</evidence>
<dbReference type="EMBL" id="HE575324">
    <property type="protein sequence ID" value="CCC95905.1"/>
    <property type="molecule type" value="Genomic_DNA"/>
</dbReference>
<gene>
    <name evidence="4" type="ORF">TCIL3000_11_14200</name>
</gene>
<sequence>MLRFRLVPAVAARGSFRCVFQCKAFTAASKTLPSTPEGKNPYNVLEVSVTSTTTLSDVSKQFRELVVRNHPDQPGGSHEKMSELNAAYKIIKENHENFIKRLKECESDMRASEAPRHHRRGLMQDDRDLGRSGGVFRRNSKASEQTVASKRMRSVQEITSSWNTYREEAEQAAVIMCNRYELAVEKGCFFRKTSLLNEITVRERWLRKSYIKAMWEEVHELRGELLRRGARSSQQSQLAEEMVAFASSTQRKLNEDFQRLTQLSIQSQTRMFLQRIAFGILTVIFFVKMWQALISGMFRNSLTVRFRQGVLSH</sequence>
<dbReference type="SUPFAM" id="SSF46565">
    <property type="entry name" value="Chaperone J-domain"/>
    <property type="match status" value="1"/>
</dbReference>
<dbReference type="InterPro" id="IPR001623">
    <property type="entry name" value="DnaJ_domain"/>
</dbReference>
<feature type="region of interest" description="Disordered" evidence="1">
    <location>
        <begin position="110"/>
        <end position="147"/>
    </location>
</feature>
<dbReference type="PROSITE" id="PS50076">
    <property type="entry name" value="DNAJ_2"/>
    <property type="match status" value="1"/>
</dbReference>
<keyword evidence="2" id="KW-1133">Transmembrane helix</keyword>
<feature type="transmembrane region" description="Helical" evidence="2">
    <location>
        <begin position="276"/>
        <end position="298"/>
    </location>
</feature>
<organism evidence="4">
    <name type="scientific">Trypanosoma congolense (strain IL3000)</name>
    <dbReference type="NCBI Taxonomy" id="1068625"/>
    <lineage>
        <taxon>Eukaryota</taxon>
        <taxon>Discoba</taxon>
        <taxon>Euglenozoa</taxon>
        <taxon>Kinetoplastea</taxon>
        <taxon>Metakinetoplastina</taxon>
        <taxon>Trypanosomatida</taxon>
        <taxon>Trypanosomatidae</taxon>
        <taxon>Trypanosoma</taxon>
        <taxon>Nannomonas</taxon>
    </lineage>
</organism>
<feature type="domain" description="J" evidence="3">
    <location>
        <begin position="40"/>
        <end position="96"/>
    </location>
</feature>
<evidence type="ECO:0000256" key="1">
    <source>
        <dbReference type="SAM" id="MobiDB-lite"/>
    </source>
</evidence>
<protein>
    <submittedName>
        <fullName evidence="4">Uncharacterized protein TCIL3000_11_14200</fullName>
    </submittedName>
</protein>
<keyword evidence="2" id="KW-0812">Transmembrane</keyword>
<name>G0V2N3_TRYCI</name>
<dbReference type="SMART" id="SM00271">
    <property type="entry name" value="DnaJ"/>
    <property type="match status" value="1"/>
</dbReference>
<evidence type="ECO:0000256" key="2">
    <source>
        <dbReference type="SAM" id="Phobius"/>
    </source>
</evidence>
<dbReference type="InterPro" id="IPR036869">
    <property type="entry name" value="J_dom_sf"/>
</dbReference>
<reference evidence="4" key="1">
    <citation type="journal article" date="2012" name="Proc. Natl. Acad. Sci. U.S.A.">
        <title>Antigenic diversity is generated by distinct evolutionary mechanisms in African trypanosome species.</title>
        <authorList>
            <person name="Jackson A.P."/>
            <person name="Berry A."/>
            <person name="Aslett M."/>
            <person name="Allison H.C."/>
            <person name="Burton P."/>
            <person name="Vavrova-Anderson J."/>
            <person name="Brown R."/>
            <person name="Browne H."/>
            <person name="Corton N."/>
            <person name="Hauser H."/>
            <person name="Gamble J."/>
            <person name="Gilderthorp R."/>
            <person name="Marcello L."/>
            <person name="McQuillan J."/>
            <person name="Otto T.D."/>
            <person name="Quail M.A."/>
            <person name="Sanders M.J."/>
            <person name="van Tonder A."/>
            <person name="Ginger M.L."/>
            <person name="Field M.C."/>
            <person name="Barry J.D."/>
            <person name="Hertz-Fowler C."/>
            <person name="Berriman M."/>
        </authorList>
    </citation>
    <scope>NUCLEOTIDE SEQUENCE</scope>
    <source>
        <strain evidence="4">IL3000</strain>
    </source>
</reference>